<accession>A0ACC1BQA6</accession>
<keyword evidence="2" id="KW-1185">Reference proteome</keyword>
<dbReference type="Proteomes" id="UP001164250">
    <property type="component" value="Chromosome 3"/>
</dbReference>
<protein>
    <submittedName>
        <fullName evidence="1">Uncharacterized protein</fullName>
    </submittedName>
</protein>
<comment type="caution">
    <text evidence="1">The sequence shown here is derived from an EMBL/GenBank/DDBJ whole genome shotgun (WGS) entry which is preliminary data.</text>
</comment>
<gene>
    <name evidence="1" type="ORF">Patl1_03872</name>
</gene>
<proteinExistence type="predicted"/>
<name>A0ACC1BQA6_9ROSI</name>
<organism evidence="1 2">
    <name type="scientific">Pistacia atlantica</name>
    <dbReference type="NCBI Taxonomy" id="434234"/>
    <lineage>
        <taxon>Eukaryota</taxon>
        <taxon>Viridiplantae</taxon>
        <taxon>Streptophyta</taxon>
        <taxon>Embryophyta</taxon>
        <taxon>Tracheophyta</taxon>
        <taxon>Spermatophyta</taxon>
        <taxon>Magnoliopsida</taxon>
        <taxon>eudicotyledons</taxon>
        <taxon>Gunneridae</taxon>
        <taxon>Pentapetalae</taxon>
        <taxon>rosids</taxon>
        <taxon>malvids</taxon>
        <taxon>Sapindales</taxon>
        <taxon>Anacardiaceae</taxon>
        <taxon>Pistacia</taxon>
    </lineage>
</organism>
<reference evidence="2" key="1">
    <citation type="journal article" date="2023" name="G3 (Bethesda)">
        <title>Genome assembly and association tests identify interacting loci associated with vigor, precocity, and sex in interspecific pistachio rootstocks.</title>
        <authorList>
            <person name="Palmer W."/>
            <person name="Jacygrad E."/>
            <person name="Sagayaradj S."/>
            <person name="Cavanaugh K."/>
            <person name="Han R."/>
            <person name="Bertier L."/>
            <person name="Beede B."/>
            <person name="Kafkas S."/>
            <person name="Golino D."/>
            <person name="Preece J."/>
            <person name="Michelmore R."/>
        </authorList>
    </citation>
    <scope>NUCLEOTIDE SEQUENCE [LARGE SCALE GENOMIC DNA]</scope>
</reference>
<dbReference type="EMBL" id="CM047899">
    <property type="protein sequence ID" value="KAJ0101231.1"/>
    <property type="molecule type" value="Genomic_DNA"/>
</dbReference>
<evidence type="ECO:0000313" key="2">
    <source>
        <dbReference type="Proteomes" id="UP001164250"/>
    </source>
</evidence>
<sequence>MGSFVEDGIHDAKSLETEKKQQTDIHVEGDEKDEKFNDNPIEEVRLTVPTTDDPLLPALTFRTWVLGIISWPFNIKEHVLITIFAGCGSSGVYAVGIITIVKAFYERPMSAVAAMLLVQTTQLLGYGWAGLFRKYLVDSPYMWWPSNLVQVSLFRALHEVEKRTKGGLSRLQFFLLVFISSFVYYTVPGYLFPTLSALSFVCLIWKDSITAQKIGSGLQGLGIGSLGLDWSTVAYMGSPLASPFFAIANYLVGKVYLSIVFAFIYGLSFATLMASLSHVALFEGKKIWEMWKQTTSAVKDQFGDVHTRLMKNNYKAASIDSFNFHGGGIVLACGMAFFFTLPVGVIQATTNMQPGLNVITELIIGYMYPAWWLLTSVDHICNKHLLPKGSPWTCPNDLVFYNASIIWGVVGPLRMFTSHGIYPQMNWFFLIGVLAPVPVWLLSRKFPEKKWIKYIHMPLILAGPGGLPSAKAVHYWSWAAVGIFFNYYIFKRYKGWWARHNYILSAALDAGLAFMGVLLYFALQSHDVDGPEWWGLDNRRPLSIGKLPYSTRD</sequence>
<evidence type="ECO:0000313" key="1">
    <source>
        <dbReference type="EMBL" id="KAJ0101231.1"/>
    </source>
</evidence>